<sequence length="72" mass="8265">MHQLCKSKTWDSRHTSLLLRRLEAWPSHITSIVHHLDKIHRVEHTPHATVQQLMMSVWVRCGTSASTAARAS</sequence>
<comment type="caution">
    <text evidence="1">The sequence shown here is derived from an EMBL/GenBank/DDBJ whole genome shotgun (WGS) entry which is preliminary data.</text>
</comment>
<accession>A0AAQ4F7Y4</accession>
<proteinExistence type="predicted"/>
<dbReference type="AlphaFoldDB" id="A0AAQ4F7Y4"/>
<name>A0AAQ4F7Y4_AMBAM</name>
<protein>
    <submittedName>
        <fullName evidence="1">Uncharacterized protein</fullName>
    </submittedName>
</protein>
<gene>
    <name evidence="1" type="ORF">V5799_015804</name>
</gene>
<organism evidence="1 2">
    <name type="scientific">Amblyomma americanum</name>
    <name type="common">Lone star tick</name>
    <dbReference type="NCBI Taxonomy" id="6943"/>
    <lineage>
        <taxon>Eukaryota</taxon>
        <taxon>Metazoa</taxon>
        <taxon>Ecdysozoa</taxon>
        <taxon>Arthropoda</taxon>
        <taxon>Chelicerata</taxon>
        <taxon>Arachnida</taxon>
        <taxon>Acari</taxon>
        <taxon>Parasitiformes</taxon>
        <taxon>Ixodida</taxon>
        <taxon>Ixodoidea</taxon>
        <taxon>Ixodidae</taxon>
        <taxon>Amblyomminae</taxon>
        <taxon>Amblyomma</taxon>
    </lineage>
</organism>
<reference evidence="1 2" key="1">
    <citation type="journal article" date="2023" name="Arcadia Sci">
        <title>De novo assembly of a long-read Amblyomma americanum tick genome.</title>
        <authorList>
            <person name="Chou S."/>
            <person name="Poskanzer K.E."/>
            <person name="Rollins M."/>
            <person name="Thuy-Boun P.S."/>
        </authorList>
    </citation>
    <scope>NUCLEOTIDE SEQUENCE [LARGE SCALE GENOMIC DNA]</scope>
    <source>
        <strain evidence="1">F_SG_1</strain>
        <tissue evidence="1">Salivary glands</tissue>
    </source>
</reference>
<evidence type="ECO:0000313" key="2">
    <source>
        <dbReference type="Proteomes" id="UP001321473"/>
    </source>
</evidence>
<dbReference type="Proteomes" id="UP001321473">
    <property type="component" value="Unassembled WGS sequence"/>
</dbReference>
<dbReference type="EMBL" id="JARKHS020006218">
    <property type="protein sequence ID" value="KAK8782855.1"/>
    <property type="molecule type" value="Genomic_DNA"/>
</dbReference>
<keyword evidence="2" id="KW-1185">Reference proteome</keyword>
<evidence type="ECO:0000313" key="1">
    <source>
        <dbReference type="EMBL" id="KAK8782855.1"/>
    </source>
</evidence>